<organism evidence="1 2">
    <name type="scientific">Albugo candida</name>
    <dbReference type="NCBI Taxonomy" id="65357"/>
    <lineage>
        <taxon>Eukaryota</taxon>
        <taxon>Sar</taxon>
        <taxon>Stramenopiles</taxon>
        <taxon>Oomycota</taxon>
        <taxon>Peronosporomycetes</taxon>
        <taxon>Albuginales</taxon>
        <taxon>Albuginaceae</taxon>
        <taxon>Albugo</taxon>
    </lineage>
</organism>
<gene>
    <name evidence="1" type="ORF">BN9_044540</name>
</gene>
<evidence type="ECO:0000313" key="2">
    <source>
        <dbReference type="Proteomes" id="UP000053237"/>
    </source>
</evidence>
<proteinExistence type="predicted"/>
<protein>
    <submittedName>
        <fullName evidence="1">Uncharacterized protein</fullName>
    </submittedName>
</protein>
<dbReference type="EMBL" id="CAIX01000053">
    <property type="protein sequence ID" value="CCI43670.1"/>
    <property type="molecule type" value="Genomic_DNA"/>
</dbReference>
<reference evidence="1 2" key="1">
    <citation type="submission" date="2012-05" db="EMBL/GenBank/DDBJ databases">
        <title>Recombination and specialization in a pathogen metapopulation.</title>
        <authorList>
            <person name="Gardiner A."/>
            <person name="Kemen E."/>
            <person name="Schultz-Larsen T."/>
            <person name="MacLean D."/>
            <person name="Van Oosterhout C."/>
            <person name="Jones J.D.G."/>
        </authorList>
    </citation>
    <scope>NUCLEOTIDE SEQUENCE [LARGE SCALE GENOMIC DNA]</scope>
    <source>
        <strain evidence="1 2">Ac Nc2</strain>
    </source>
</reference>
<evidence type="ECO:0000313" key="1">
    <source>
        <dbReference type="EMBL" id="CCI43670.1"/>
    </source>
</evidence>
<dbReference type="Proteomes" id="UP000053237">
    <property type="component" value="Unassembled WGS sequence"/>
</dbReference>
<name>A0A024GAU1_9STRA</name>
<sequence>MSQSVQVCHIFFLKPTGDDCRRWMRILITVLEDGMIEMDVVNSITTMLPTECLRPVKVPIPSSHISPYFPASYLDHFTNVLGFFLQKSSSRYAIDTTCSEWIDASCACIYNDIITTTVLICYILSCPFLSSVFPLLSFANCGAHLHLP</sequence>
<comment type="caution">
    <text evidence="1">The sequence shown here is derived from an EMBL/GenBank/DDBJ whole genome shotgun (WGS) entry which is preliminary data.</text>
</comment>
<dbReference type="AlphaFoldDB" id="A0A024GAU1"/>
<accession>A0A024GAU1</accession>
<dbReference type="InParanoid" id="A0A024GAU1"/>
<keyword evidence="2" id="KW-1185">Reference proteome</keyword>